<dbReference type="GO" id="GO:0003824">
    <property type="term" value="F:catalytic activity"/>
    <property type="evidence" value="ECO:0007669"/>
    <property type="project" value="InterPro"/>
</dbReference>
<feature type="non-terminal residue" evidence="2">
    <location>
        <position position="1"/>
    </location>
</feature>
<reference evidence="2" key="2">
    <citation type="submission" date="2020-09" db="EMBL/GenBank/DDBJ databases">
        <authorList>
            <person name="Luo X."/>
        </authorList>
    </citation>
    <scope>NUCLEOTIDE SEQUENCE</scope>
    <source>
        <strain evidence="2">TRM S81-3</strain>
    </source>
</reference>
<organism evidence="2 3">
    <name type="scientific">Streptomyces griseicoloratus</name>
    <dbReference type="NCBI Taxonomy" id="2752516"/>
    <lineage>
        <taxon>Bacteria</taxon>
        <taxon>Bacillati</taxon>
        <taxon>Actinomycetota</taxon>
        <taxon>Actinomycetes</taxon>
        <taxon>Kitasatosporales</taxon>
        <taxon>Streptomycetaceae</taxon>
        <taxon>Streptomyces</taxon>
    </lineage>
</organism>
<dbReference type="InterPro" id="IPR001242">
    <property type="entry name" value="Condensation_dom"/>
</dbReference>
<accession>A0A926QPG0</accession>
<dbReference type="Proteomes" id="UP000621210">
    <property type="component" value="Unassembled WGS sequence"/>
</dbReference>
<protein>
    <recommendedName>
        <fullName evidence="1">Condensation domain-containing protein</fullName>
    </recommendedName>
</protein>
<evidence type="ECO:0000313" key="2">
    <source>
        <dbReference type="EMBL" id="MBD0418012.1"/>
    </source>
</evidence>
<keyword evidence="3" id="KW-1185">Reference proteome</keyword>
<dbReference type="EMBL" id="JACVQF010000080">
    <property type="protein sequence ID" value="MBD0418012.1"/>
    <property type="molecule type" value="Genomic_DNA"/>
</dbReference>
<gene>
    <name evidence="2" type="ORF">H0H10_02300</name>
</gene>
<feature type="non-terminal residue" evidence="2">
    <location>
        <position position="73"/>
    </location>
</feature>
<dbReference type="RefSeq" id="WP_188179088.1">
    <property type="nucleotide sequence ID" value="NZ_JACVQF010000080.1"/>
</dbReference>
<dbReference type="GO" id="GO:0008610">
    <property type="term" value="P:lipid biosynthetic process"/>
    <property type="evidence" value="ECO:0007669"/>
    <property type="project" value="UniProtKB-ARBA"/>
</dbReference>
<dbReference type="SUPFAM" id="SSF52777">
    <property type="entry name" value="CoA-dependent acyltransferases"/>
    <property type="match status" value="1"/>
</dbReference>
<dbReference type="AlphaFoldDB" id="A0A926QPG0"/>
<dbReference type="Pfam" id="PF00668">
    <property type="entry name" value="Condensation"/>
    <property type="match status" value="1"/>
</dbReference>
<reference evidence="2" key="1">
    <citation type="submission" date="2020-09" db="EMBL/GenBank/DDBJ databases">
        <title>Streptomyces grisecoloratus sp. nov., isolated from cotton soil.</title>
        <authorList>
            <person name="Xing L."/>
        </authorList>
    </citation>
    <scope>NUCLEOTIDE SEQUENCE</scope>
    <source>
        <strain evidence="2">TRM S81-3</strain>
    </source>
</reference>
<evidence type="ECO:0000313" key="3">
    <source>
        <dbReference type="Proteomes" id="UP000621210"/>
    </source>
</evidence>
<proteinExistence type="predicted"/>
<dbReference type="Gene3D" id="3.30.559.10">
    <property type="entry name" value="Chloramphenicol acetyltransferase-like domain"/>
    <property type="match status" value="1"/>
</dbReference>
<name>A0A926QPG0_9ACTN</name>
<dbReference type="InterPro" id="IPR023213">
    <property type="entry name" value="CAT-like_dom_sf"/>
</dbReference>
<feature type="domain" description="Condensation" evidence="1">
    <location>
        <begin position="5"/>
        <end position="68"/>
    </location>
</feature>
<sequence>AANIADVYPLAPLQEGIFFHHLLQADSGEDAYIVPTVLEFDSRARLDAFLAVLRRVVERHDIYRTAIVWEGLR</sequence>
<comment type="caution">
    <text evidence="2">The sequence shown here is derived from an EMBL/GenBank/DDBJ whole genome shotgun (WGS) entry which is preliminary data.</text>
</comment>
<evidence type="ECO:0000259" key="1">
    <source>
        <dbReference type="Pfam" id="PF00668"/>
    </source>
</evidence>